<dbReference type="GO" id="GO:0044874">
    <property type="term" value="P:lipoprotein localization to outer membrane"/>
    <property type="evidence" value="ECO:0007669"/>
    <property type="project" value="TreeGrafter"/>
</dbReference>
<dbReference type="AlphaFoldDB" id="A0A316TY26"/>
<proteinExistence type="inferred from homology"/>
<comment type="subcellular location">
    <subcellularLocation>
        <location evidence="1">Cell membrane</location>
        <topology evidence="1">Multi-pass membrane protein</topology>
    </subcellularLocation>
</comment>
<evidence type="ECO:0000313" key="11">
    <source>
        <dbReference type="Proteomes" id="UP000245533"/>
    </source>
</evidence>
<dbReference type="InterPro" id="IPR003838">
    <property type="entry name" value="ABC3_permease_C"/>
</dbReference>
<evidence type="ECO:0000256" key="2">
    <source>
        <dbReference type="ARBA" id="ARBA00005236"/>
    </source>
</evidence>
<dbReference type="RefSeq" id="WP_109644027.1">
    <property type="nucleotide sequence ID" value="NZ_QGGB01000002.1"/>
</dbReference>
<feature type="domain" description="MacB-like periplasmic core" evidence="9">
    <location>
        <begin position="17"/>
        <end position="236"/>
    </location>
</feature>
<dbReference type="InterPro" id="IPR025857">
    <property type="entry name" value="MacB_PCD"/>
</dbReference>
<feature type="transmembrane region" description="Helical" evidence="7">
    <location>
        <begin position="372"/>
        <end position="393"/>
    </location>
</feature>
<dbReference type="Pfam" id="PF12704">
    <property type="entry name" value="MacB_PCD"/>
    <property type="match status" value="1"/>
</dbReference>
<evidence type="ECO:0000259" key="9">
    <source>
        <dbReference type="Pfam" id="PF12704"/>
    </source>
</evidence>
<evidence type="ECO:0000313" key="10">
    <source>
        <dbReference type="EMBL" id="PWN07662.1"/>
    </source>
</evidence>
<dbReference type="OrthoDB" id="9784014at2"/>
<evidence type="ECO:0000256" key="4">
    <source>
        <dbReference type="ARBA" id="ARBA00022692"/>
    </source>
</evidence>
<evidence type="ECO:0000256" key="7">
    <source>
        <dbReference type="SAM" id="Phobius"/>
    </source>
</evidence>
<dbReference type="Pfam" id="PF02687">
    <property type="entry name" value="FtsX"/>
    <property type="match status" value="1"/>
</dbReference>
<reference evidence="10 11" key="1">
    <citation type="submission" date="2018-05" db="EMBL/GenBank/DDBJ databases">
        <title>Rhodohalobacter halophilus gen. nov., sp. nov., a moderately halophilic member of the family Balneolaceae.</title>
        <authorList>
            <person name="Liu Z.-W."/>
        </authorList>
    </citation>
    <scope>NUCLEOTIDE SEQUENCE [LARGE SCALE GENOMIC DNA]</scope>
    <source>
        <strain evidence="10 11">8A47</strain>
    </source>
</reference>
<evidence type="ECO:0000256" key="1">
    <source>
        <dbReference type="ARBA" id="ARBA00004651"/>
    </source>
</evidence>
<sequence>MFLKLAWRNIWRNKRRTLITVSSVMFAVVFALSLESLERGGHNLMVDNMTRFHTGYIQIQDSRFEDEPSLDNTITYDSSLVRRVASVSDDIEFTVPRLETFMLAAGDEQTRGAMVLGIEADAEDKMNDLRSRITAGEFFSSGNGSAVLAEGIASRLELAVGDTLVLLGQGRFGMTAAGKFAVSGLVNHPVRDMSNQLVYLSLQDAQWLTSAEDQITSLLVMPESVSESFTVAESLRSEFDGENYNILTWRQLIPELVEALEFDRAGTKLYMGILYVIIGFGIFGTILTMTLERMREFGILLAVGMHRIRLASVVFLETFFMSILGVIAGFALGSIILLYFRENPIRITGDAAEIIRDYGMEPIMPTAIAGDIFLWQGLVVFTLTIFISLYPVIKIATLNILEASRT</sequence>
<dbReference type="Proteomes" id="UP000245533">
    <property type="component" value="Unassembled WGS sequence"/>
</dbReference>
<organism evidence="10 11">
    <name type="scientific">Rhodohalobacter mucosus</name>
    <dbReference type="NCBI Taxonomy" id="2079485"/>
    <lineage>
        <taxon>Bacteria</taxon>
        <taxon>Pseudomonadati</taxon>
        <taxon>Balneolota</taxon>
        <taxon>Balneolia</taxon>
        <taxon>Balneolales</taxon>
        <taxon>Balneolaceae</taxon>
        <taxon>Rhodohalobacter</taxon>
    </lineage>
</organism>
<dbReference type="EMBL" id="QGGB01000002">
    <property type="protein sequence ID" value="PWN07662.1"/>
    <property type="molecule type" value="Genomic_DNA"/>
</dbReference>
<keyword evidence="11" id="KW-1185">Reference proteome</keyword>
<keyword evidence="3" id="KW-1003">Cell membrane</keyword>
<comment type="caution">
    <text evidence="10">The sequence shown here is derived from an EMBL/GenBank/DDBJ whole genome shotgun (WGS) entry which is preliminary data.</text>
</comment>
<evidence type="ECO:0000256" key="6">
    <source>
        <dbReference type="ARBA" id="ARBA00023136"/>
    </source>
</evidence>
<feature type="transmembrane region" description="Helical" evidence="7">
    <location>
        <begin position="269"/>
        <end position="289"/>
    </location>
</feature>
<dbReference type="InterPro" id="IPR051447">
    <property type="entry name" value="Lipoprotein-release_system"/>
</dbReference>
<dbReference type="PANTHER" id="PTHR30489">
    <property type="entry name" value="LIPOPROTEIN-RELEASING SYSTEM TRANSMEMBRANE PROTEIN LOLE"/>
    <property type="match status" value="1"/>
</dbReference>
<keyword evidence="6 7" id="KW-0472">Membrane</keyword>
<protein>
    <submittedName>
        <fullName evidence="10">Outer membrane-specific lipoprotein transporter subunit LolC</fullName>
    </submittedName>
</protein>
<feature type="transmembrane region" description="Helical" evidence="7">
    <location>
        <begin position="310"/>
        <end position="340"/>
    </location>
</feature>
<evidence type="ECO:0000256" key="3">
    <source>
        <dbReference type="ARBA" id="ARBA00022475"/>
    </source>
</evidence>
<dbReference type="PANTHER" id="PTHR30489:SF0">
    <property type="entry name" value="LIPOPROTEIN-RELEASING SYSTEM TRANSMEMBRANE PROTEIN LOLE"/>
    <property type="match status" value="1"/>
</dbReference>
<keyword evidence="10" id="KW-0449">Lipoprotein</keyword>
<feature type="domain" description="ABC3 transporter permease C-terminal" evidence="8">
    <location>
        <begin position="270"/>
        <end position="400"/>
    </location>
</feature>
<keyword evidence="4 7" id="KW-0812">Transmembrane</keyword>
<comment type="similarity">
    <text evidence="2">Belongs to the ABC-4 integral membrane protein family. LolC/E subfamily.</text>
</comment>
<keyword evidence="5 7" id="KW-1133">Transmembrane helix</keyword>
<evidence type="ECO:0000259" key="8">
    <source>
        <dbReference type="Pfam" id="PF02687"/>
    </source>
</evidence>
<name>A0A316TY26_9BACT</name>
<gene>
    <name evidence="10" type="ORF">DDZ15_01150</name>
</gene>
<accession>A0A316TY26</accession>
<dbReference type="GO" id="GO:0098797">
    <property type="term" value="C:plasma membrane protein complex"/>
    <property type="evidence" value="ECO:0007669"/>
    <property type="project" value="TreeGrafter"/>
</dbReference>
<evidence type="ECO:0000256" key="5">
    <source>
        <dbReference type="ARBA" id="ARBA00022989"/>
    </source>
</evidence>